<evidence type="ECO:0000256" key="8">
    <source>
        <dbReference type="ARBA" id="ARBA00023170"/>
    </source>
</evidence>
<dbReference type="PANTHER" id="PTHR32552">
    <property type="entry name" value="FERRICHROME IRON RECEPTOR-RELATED"/>
    <property type="match status" value="1"/>
</dbReference>
<name>A0A239PRW7_9RHOB</name>
<dbReference type="GO" id="GO:0038023">
    <property type="term" value="F:signaling receptor activity"/>
    <property type="evidence" value="ECO:0007669"/>
    <property type="project" value="InterPro"/>
</dbReference>
<proteinExistence type="inferred from homology"/>
<evidence type="ECO:0000256" key="7">
    <source>
        <dbReference type="ARBA" id="ARBA00023136"/>
    </source>
</evidence>
<evidence type="ECO:0000256" key="5">
    <source>
        <dbReference type="ARBA" id="ARBA00022692"/>
    </source>
</evidence>
<evidence type="ECO:0000256" key="3">
    <source>
        <dbReference type="ARBA" id="ARBA00022448"/>
    </source>
</evidence>
<dbReference type="InterPro" id="IPR010105">
    <property type="entry name" value="TonB_sidphr_rcpt"/>
</dbReference>
<gene>
    <name evidence="15" type="ORF">SAMN05444959_103134</name>
</gene>
<organism evidence="15 16">
    <name type="scientific">Paracoccus seriniphilus</name>
    <dbReference type="NCBI Taxonomy" id="184748"/>
    <lineage>
        <taxon>Bacteria</taxon>
        <taxon>Pseudomonadati</taxon>
        <taxon>Pseudomonadota</taxon>
        <taxon>Alphaproteobacteria</taxon>
        <taxon>Rhodobacterales</taxon>
        <taxon>Paracoccaceae</taxon>
        <taxon>Paracoccus</taxon>
    </lineage>
</organism>
<protein>
    <submittedName>
        <fullName evidence="15">Catecholate siderophore receptor</fullName>
    </submittedName>
</protein>
<evidence type="ECO:0000256" key="10">
    <source>
        <dbReference type="PROSITE-ProRule" id="PRU01360"/>
    </source>
</evidence>
<dbReference type="EMBL" id="FZQB01000003">
    <property type="protein sequence ID" value="SNT72636.1"/>
    <property type="molecule type" value="Genomic_DNA"/>
</dbReference>
<keyword evidence="3 10" id="KW-0813">Transport</keyword>
<evidence type="ECO:0000256" key="9">
    <source>
        <dbReference type="ARBA" id="ARBA00023237"/>
    </source>
</evidence>
<keyword evidence="5 10" id="KW-0812">Transmembrane</keyword>
<dbReference type="Proteomes" id="UP000198307">
    <property type="component" value="Unassembled WGS sequence"/>
</dbReference>
<dbReference type="GO" id="GO:0015891">
    <property type="term" value="P:siderophore transport"/>
    <property type="evidence" value="ECO:0007669"/>
    <property type="project" value="InterPro"/>
</dbReference>
<keyword evidence="4 10" id="KW-1134">Transmembrane beta strand</keyword>
<dbReference type="Gene3D" id="2.40.170.20">
    <property type="entry name" value="TonB-dependent receptor, beta-barrel domain"/>
    <property type="match status" value="1"/>
</dbReference>
<feature type="region of interest" description="Disordered" evidence="12">
    <location>
        <begin position="1"/>
        <end position="21"/>
    </location>
</feature>
<evidence type="ECO:0000259" key="13">
    <source>
        <dbReference type="Pfam" id="PF00593"/>
    </source>
</evidence>
<dbReference type="InterPro" id="IPR036942">
    <property type="entry name" value="Beta-barrel_TonB_sf"/>
</dbReference>
<evidence type="ECO:0000256" key="12">
    <source>
        <dbReference type="SAM" id="MobiDB-lite"/>
    </source>
</evidence>
<keyword evidence="8 15" id="KW-0675">Receptor</keyword>
<dbReference type="Pfam" id="PF07715">
    <property type="entry name" value="Plug"/>
    <property type="match status" value="1"/>
</dbReference>
<evidence type="ECO:0000256" key="1">
    <source>
        <dbReference type="ARBA" id="ARBA00004571"/>
    </source>
</evidence>
<dbReference type="GO" id="GO:0015344">
    <property type="term" value="F:siderophore uptake transmembrane transporter activity"/>
    <property type="evidence" value="ECO:0007669"/>
    <property type="project" value="TreeGrafter"/>
</dbReference>
<evidence type="ECO:0000313" key="15">
    <source>
        <dbReference type="EMBL" id="SNT72636.1"/>
    </source>
</evidence>
<reference evidence="15 16" key="1">
    <citation type="submission" date="2017-07" db="EMBL/GenBank/DDBJ databases">
        <authorList>
            <person name="Sun Z.S."/>
            <person name="Albrecht U."/>
            <person name="Echele G."/>
            <person name="Lee C.C."/>
        </authorList>
    </citation>
    <scope>NUCLEOTIDE SEQUENCE [LARGE SCALE GENOMIC DNA]</scope>
    <source>
        <strain evidence="15 16">DSM 14827</strain>
    </source>
</reference>
<dbReference type="SUPFAM" id="SSF56935">
    <property type="entry name" value="Porins"/>
    <property type="match status" value="1"/>
</dbReference>
<feature type="domain" description="TonB-dependent receptor-like beta-barrel" evidence="13">
    <location>
        <begin position="256"/>
        <end position="698"/>
    </location>
</feature>
<feature type="domain" description="TonB-dependent receptor plug" evidence="14">
    <location>
        <begin position="82"/>
        <end position="181"/>
    </location>
</feature>
<dbReference type="PANTHER" id="PTHR32552:SF83">
    <property type="entry name" value="BLR3904 PROTEIN"/>
    <property type="match status" value="1"/>
</dbReference>
<evidence type="ECO:0000256" key="2">
    <source>
        <dbReference type="ARBA" id="ARBA00009810"/>
    </source>
</evidence>
<keyword evidence="7 10" id="KW-0472">Membrane</keyword>
<dbReference type="AlphaFoldDB" id="A0A239PRW7"/>
<dbReference type="GO" id="GO:0009279">
    <property type="term" value="C:cell outer membrane"/>
    <property type="evidence" value="ECO:0007669"/>
    <property type="project" value="UniProtKB-SubCell"/>
</dbReference>
<keyword evidence="9 10" id="KW-0998">Cell outer membrane</keyword>
<keyword evidence="6 11" id="KW-0798">TonB box</keyword>
<dbReference type="InterPro" id="IPR000531">
    <property type="entry name" value="Beta-barrel_TonB"/>
</dbReference>
<dbReference type="RefSeq" id="WP_179217652.1">
    <property type="nucleotide sequence ID" value="NZ_CP067129.1"/>
</dbReference>
<accession>A0A239PRW7</accession>
<dbReference type="InterPro" id="IPR012910">
    <property type="entry name" value="Plug_dom"/>
</dbReference>
<evidence type="ECO:0000256" key="11">
    <source>
        <dbReference type="RuleBase" id="RU003357"/>
    </source>
</evidence>
<evidence type="ECO:0000256" key="4">
    <source>
        <dbReference type="ARBA" id="ARBA00022452"/>
    </source>
</evidence>
<dbReference type="InterPro" id="IPR037066">
    <property type="entry name" value="Plug_dom_sf"/>
</dbReference>
<dbReference type="Gene3D" id="2.170.130.10">
    <property type="entry name" value="TonB-dependent receptor, plug domain"/>
    <property type="match status" value="1"/>
</dbReference>
<evidence type="ECO:0000259" key="14">
    <source>
        <dbReference type="Pfam" id="PF07715"/>
    </source>
</evidence>
<dbReference type="NCBIfam" id="TIGR01783">
    <property type="entry name" value="TonB-siderophor"/>
    <property type="match status" value="1"/>
</dbReference>
<dbReference type="Pfam" id="PF00593">
    <property type="entry name" value="TonB_dep_Rec_b-barrel"/>
    <property type="match status" value="1"/>
</dbReference>
<evidence type="ECO:0000313" key="16">
    <source>
        <dbReference type="Proteomes" id="UP000198307"/>
    </source>
</evidence>
<comment type="similarity">
    <text evidence="2 10 11">Belongs to the TonB-dependent receptor family.</text>
</comment>
<sequence>MNRNTPLEDGDTAPTATARHRQGVATTLGLLPTIALSTAFATPVHAQSTSDALELDPIVVQGMEDEGYVVTQSNNRKSTAPLSDTPQTINVITKEEIEDRGLTSVQDVLRTTPGVTLQAGEGGVAYGTSPVIRGYDSNSAITVDGMRNSSRTSYEAFNLESIQINKGASGTTAGRSASGGTINLETKKALIGQDFTDTSLTAGSGGLYRGTADINQTYGDTALRFNLMRQTADDLDGRENKTSDRKGFAASVAHAFSSSTTLTAGLYYYEMHDMPDYGNAILDGTILGDNSTWYGLSNRDFRDNETRSGYLTLDHTLGNGWQWTSTLRAAKDLAVYVATAPEYSDTYGGVLANAKSGNRETKTISFNSQLSGTKNWGGVQHDLAFGVDLSREETFKGSVDGTTSNTTSTLFQDPDHPDNGMAWNGVLDITDRESEGVTKTTALYLMDTMTISPKLEFSAGLRLDIFDVSGARVNTAGRGEEAAYVDISEHQEFVNGNVGIVYHPTESVSLYGNIASSADPALDNVGIQTDYDSDAGGGDINVDPERTYTYEVGAKWMPNPDLLLGAALYRVEKENERAYDETTDEYYLAAKSSRSQGVELTFSGMINERWSISGGYTYIDYSADGGETDYVNGVPEHAFSLWTSYDVTPRWTVGGGAYYTGTTHATSTVKIPDSWQIDVMARYEIDDSTSAQVNITNLFDEDIYETGYRNGRFVNMGSARTVSLTLNKSF</sequence>
<dbReference type="InterPro" id="IPR039426">
    <property type="entry name" value="TonB-dep_rcpt-like"/>
</dbReference>
<comment type="subcellular location">
    <subcellularLocation>
        <location evidence="1 10">Cell outer membrane</location>
        <topology evidence="1 10">Multi-pass membrane protein</topology>
    </subcellularLocation>
</comment>
<dbReference type="CDD" id="cd01347">
    <property type="entry name" value="ligand_gated_channel"/>
    <property type="match status" value="1"/>
</dbReference>
<keyword evidence="16" id="KW-1185">Reference proteome</keyword>
<dbReference type="PROSITE" id="PS52016">
    <property type="entry name" value="TONB_DEPENDENT_REC_3"/>
    <property type="match status" value="1"/>
</dbReference>
<evidence type="ECO:0000256" key="6">
    <source>
        <dbReference type="ARBA" id="ARBA00023077"/>
    </source>
</evidence>